<protein>
    <submittedName>
        <fullName evidence="3">Uncharacterized protein DUF4229</fullName>
    </submittedName>
</protein>
<keyword evidence="2" id="KW-1133">Transmembrane helix</keyword>
<dbReference type="AlphaFoldDB" id="A0A2M9CZI3"/>
<comment type="caution">
    <text evidence="3">The sequence shown here is derived from an EMBL/GenBank/DDBJ whole genome shotgun (WGS) entry which is preliminary data.</text>
</comment>
<feature type="compositionally biased region" description="Acidic residues" evidence="1">
    <location>
        <begin position="80"/>
        <end position="89"/>
    </location>
</feature>
<accession>A0A2M9CZI3</accession>
<dbReference type="Proteomes" id="UP000231693">
    <property type="component" value="Unassembled WGS sequence"/>
</dbReference>
<dbReference type="Pfam" id="PF14012">
    <property type="entry name" value="DUF4229"/>
    <property type="match status" value="1"/>
</dbReference>
<keyword evidence="2" id="KW-0472">Membrane</keyword>
<evidence type="ECO:0000313" key="3">
    <source>
        <dbReference type="EMBL" id="PJJ77354.1"/>
    </source>
</evidence>
<evidence type="ECO:0000256" key="1">
    <source>
        <dbReference type="SAM" id="MobiDB-lite"/>
    </source>
</evidence>
<dbReference type="InterPro" id="IPR025323">
    <property type="entry name" value="DUF4229"/>
</dbReference>
<evidence type="ECO:0000313" key="4">
    <source>
        <dbReference type="Proteomes" id="UP000231693"/>
    </source>
</evidence>
<name>A0A2M9CZI3_9CELL</name>
<dbReference type="EMBL" id="PGFE01000001">
    <property type="protein sequence ID" value="PJJ77354.1"/>
    <property type="molecule type" value="Genomic_DNA"/>
</dbReference>
<feature type="region of interest" description="Disordered" evidence="1">
    <location>
        <begin position="64"/>
        <end position="96"/>
    </location>
</feature>
<feature type="transmembrane region" description="Helical" evidence="2">
    <location>
        <begin position="26"/>
        <end position="44"/>
    </location>
</feature>
<gene>
    <name evidence="3" type="ORF">CLV28_0573</name>
</gene>
<keyword evidence="2" id="KW-0812">Transmembrane</keyword>
<reference evidence="3 4" key="1">
    <citation type="submission" date="2017-11" db="EMBL/GenBank/DDBJ databases">
        <title>Genomic Encyclopedia of Archaeal and Bacterial Type Strains, Phase II (KMG-II): From Individual Species to Whole Genera.</title>
        <authorList>
            <person name="Goeker M."/>
        </authorList>
    </citation>
    <scope>NUCLEOTIDE SEQUENCE [LARGE SCALE GENOMIC DNA]</scope>
    <source>
        <strain evidence="3 4">DSM 25478</strain>
    </source>
</reference>
<sequence length="96" mass="10308">MTYTVLRLLLFAAALGGLYLAGVRDWLLVLLAAVVALLLSYLLLAKPRDAAATYLATRGERRRELKADGKGSRFQRGLADDDAAEDAADDAQRSAG</sequence>
<organism evidence="3 4">
    <name type="scientific">Sediminihabitans luteus</name>
    <dbReference type="NCBI Taxonomy" id="1138585"/>
    <lineage>
        <taxon>Bacteria</taxon>
        <taxon>Bacillati</taxon>
        <taxon>Actinomycetota</taxon>
        <taxon>Actinomycetes</taxon>
        <taxon>Micrococcales</taxon>
        <taxon>Cellulomonadaceae</taxon>
        <taxon>Sediminihabitans</taxon>
    </lineage>
</organism>
<proteinExistence type="predicted"/>
<keyword evidence="4" id="KW-1185">Reference proteome</keyword>
<evidence type="ECO:0000256" key="2">
    <source>
        <dbReference type="SAM" id="Phobius"/>
    </source>
</evidence>